<accession>A0A399MCT3</accession>
<dbReference type="PANTHER" id="PTHR12461:SF105">
    <property type="entry name" value="HYPOXIA-INDUCIBLE FACTOR 1-ALPHA INHIBITOR"/>
    <property type="match status" value="1"/>
</dbReference>
<feature type="domain" description="JmjC" evidence="1">
    <location>
        <begin position="99"/>
        <end position="252"/>
    </location>
</feature>
<dbReference type="EMBL" id="QWLL01000008">
    <property type="protein sequence ID" value="RII79663.1"/>
    <property type="molecule type" value="Genomic_DNA"/>
</dbReference>
<evidence type="ECO:0000259" key="1">
    <source>
        <dbReference type="PROSITE" id="PS51184"/>
    </source>
</evidence>
<name>A0A399MCT3_9PSED</name>
<organism evidence="2 3">
    <name type="scientific">Pseudomonas monteilii</name>
    <dbReference type="NCBI Taxonomy" id="76759"/>
    <lineage>
        <taxon>Bacteria</taxon>
        <taxon>Pseudomonadati</taxon>
        <taxon>Pseudomonadota</taxon>
        <taxon>Gammaproteobacteria</taxon>
        <taxon>Pseudomonadales</taxon>
        <taxon>Pseudomonadaceae</taxon>
        <taxon>Pseudomonas</taxon>
    </lineage>
</organism>
<dbReference type="Gene3D" id="2.60.120.10">
    <property type="entry name" value="Jelly Rolls"/>
    <property type="match status" value="1"/>
</dbReference>
<dbReference type="AlphaFoldDB" id="A0A399MCT3"/>
<dbReference type="PANTHER" id="PTHR12461">
    <property type="entry name" value="HYPOXIA-INDUCIBLE FACTOR 1 ALPHA INHIBITOR-RELATED"/>
    <property type="match status" value="1"/>
</dbReference>
<dbReference type="InterPro" id="IPR014710">
    <property type="entry name" value="RmlC-like_jellyroll"/>
</dbReference>
<dbReference type="SMART" id="SM00558">
    <property type="entry name" value="JmjC"/>
    <property type="match status" value="1"/>
</dbReference>
<dbReference type="InterPro" id="IPR041667">
    <property type="entry name" value="Cupin_8"/>
</dbReference>
<dbReference type="Pfam" id="PF13621">
    <property type="entry name" value="Cupin_8"/>
    <property type="match status" value="1"/>
</dbReference>
<proteinExistence type="predicted"/>
<dbReference type="RefSeq" id="WP_119368878.1">
    <property type="nucleotide sequence ID" value="NZ_QWLL01000008.1"/>
</dbReference>
<dbReference type="SUPFAM" id="SSF51197">
    <property type="entry name" value="Clavaminate synthase-like"/>
    <property type="match status" value="1"/>
</dbReference>
<reference evidence="2 3" key="1">
    <citation type="submission" date="2018-08" db="EMBL/GenBank/DDBJ databases">
        <title>Draft genome sequence of the cyanotroph, Pseudomonas monteilii BCN3.</title>
        <authorList>
            <person name="Jones L.B."/>
            <person name="Kunz D.A."/>
        </authorList>
    </citation>
    <scope>NUCLEOTIDE SEQUENCE [LARGE SCALE GENOMIC DNA]</scope>
    <source>
        <strain evidence="2 3">BCN3</strain>
    </source>
</reference>
<evidence type="ECO:0000313" key="2">
    <source>
        <dbReference type="EMBL" id="RII79663.1"/>
    </source>
</evidence>
<protein>
    <submittedName>
        <fullName evidence="2">Cupin-like domain-containing protein</fullName>
    </submittedName>
</protein>
<dbReference type="Proteomes" id="UP000265875">
    <property type="component" value="Unassembled WGS sequence"/>
</dbReference>
<gene>
    <name evidence="2" type="ORF">D0894_04345</name>
</gene>
<sequence>MNTKYLEVVHTSDKTVLTKSIDLGVPVVINGLAENWAGVKWDFDTLRERIGDKEVKALIDLPATGGELDGGHERYEQIMRFESFADLAHDEHAKPCYLGYVRSNEFFDDIDSIFLFGGITDKYSGGSDTRLWIGSKGTCSGLHSDLKDNLFLQVHGFKTVYLVPFEDTPYVYPYVDNIVNSRIDCESFIASEFPKFMRARVYKVTVSPGDMMFIPKGWWHYLRSCTPSISVNHWFGQPVLGSDYCKMLVRLGPRYVIRTLRDMFVYSVMGRKYKKEFFFTPQSTGERLFNYLISGDFSKENNPVNS</sequence>
<evidence type="ECO:0000313" key="3">
    <source>
        <dbReference type="Proteomes" id="UP000265875"/>
    </source>
</evidence>
<dbReference type="PROSITE" id="PS51184">
    <property type="entry name" value="JMJC"/>
    <property type="match status" value="1"/>
</dbReference>
<comment type="caution">
    <text evidence="2">The sequence shown here is derived from an EMBL/GenBank/DDBJ whole genome shotgun (WGS) entry which is preliminary data.</text>
</comment>
<dbReference type="InterPro" id="IPR003347">
    <property type="entry name" value="JmjC_dom"/>
</dbReference>